<dbReference type="Gene3D" id="2.60.40.10">
    <property type="entry name" value="Immunoglobulins"/>
    <property type="match status" value="1"/>
</dbReference>
<evidence type="ECO:0000313" key="5">
    <source>
        <dbReference type="Proteomes" id="UP000821853"/>
    </source>
</evidence>
<sequence length="329" mass="36371">MMNGRAPCRRRRRWQRPNVLLSLSWWLLLVVGPPHDGVRCQDNFYFSPQPADVLVRKGESATLRCGVSNDDRVAFYWSLNNEPVRNTTRRFQLGPDLRVTRADPSLDMGEFRCIATNTSSGFSLASQGAQLNILFSHALHDVTAFSAMHRTVETGQDKSERAERRRQNPEGFRNPRSWTGRGASCAAGEEARTLPRANQRRAHPEVPLIPPDVQGRPSTTRSGRVPQSTGRPELIRADLASDGAFGKEAEKLCPQTKRGACMRSVSSSAVFSLHLHETGKEDKEEGRGGSKFRVTSLRELEPSVHGEDAHESTRTSWKGCRGGGNGGAG</sequence>
<dbReference type="InterPro" id="IPR036179">
    <property type="entry name" value="Ig-like_dom_sf"/>
</dbReference>
<dbReference type="EMBL" id="JABSTR010000007">
    <property type="protein sequence ID" value="KAH9375065.1"/>
    <property type="molecule type" value="Genomic_DNA"/>
</dbReference>
<dbReference type="AlphaFoldDB" id="A0A9J6GJQ9"/>
<protein>
    <recommendedName>
        <fullName evidence="3">Ig-like domain-containing protein</fullName>
    </recommendedName>
</protein>
<feature type="compositionally biased region" description="Basic and acidic residues" evidence="1">
    <location>
        <begin position="276"/>
        <end position="288"/>
    </location>
</feature>
<accession>A0A9J6GJQ9</accession>
<name>A0A9J6GJQ9_HAELO</name>
<dbReference type="InterPro" id="IPR007110">
    <property type="entry name" value="Ig-like_dom"/>
</dbReference>
<feature type="compositionally biased region" description="Basic and acidic residues" evidence="1">
    <location>
        <begin position="296"/>
        <end position="313"/>
    </location>
</feature>
<evidence type="ECO:0000256" key="1">
    <source>
        <dbReference type="SAM" id="MobiDB-lite"/>
    </source>
</evidence>
<comment type="caution">
    <text evidence="4">The sequence shown here is derived from an EMBL/GenBank/DDBJ whole genome shotgun (WGS) entry which is preliminary data.</text>
</comment>
<dbReference type="PROSITE" id="PS50835">
    <property type="entry name" value="IG_LIKE"/>
    <property type="match status" value="1"/>
</dbReference>
<evidence type="ECO:0000259" key="3">
    <source>
        <dbReference type="PROSITE" id="PS50835"/>
    </source>
</evidence>
<dbReference type="InterPro" id="IPR013783">
    <property type="entry name" value="Ig-like_fold"/>
</dbReference>
<feature type="chain" id="PRO_5039899460" description="Ig-like domain-containing protein" evidence="2">
    <location>
        <begin position="41"/>
        <end position="329"/>
    </location>
</feature>
<dbReference type="SMART" id="SM00408">
    <property type="entry name" value="IGc2"/>
    <property type="match status" value="1"/>
</dbReference>
<evidence type="ECO:0000313" key="4">
    <source>
        <dbReference type="EMBL" id="KAH9375065.1"/>
    </source>
</evidence>
<dbReference type="Proteomes" id="UP000821853">
    <property type="component" value="Chromosome 5"/>
</dbReference>
<feature type="region of interest" description="Disordered" evidence="1">
    <location>
        <begin position="276"/>
        <end position="329"/>
    </location>
</feature>
<dbReference type="OrthoDB" id="2413561at2759"/>
<dbReference type="InterPro" id="IPR003599">
    <property type="entry name" value="Ig_sub"/>
</dbReference>
<gene>
    <name evidence="4" type="ORF">HPB48_015899</name>
</gene>
<feature type="region of interest" description="Disordered" evidence="1">
    <location>
        <begin position="151"/>
        <end position="238"/>
    </location>
</feature>
<dbReference type="SMART" id="SM00409">
    <property type="entry name" value="IG"/>
    <property type="match status" value="1"/>
</dbReference>
<dbReference type="Pfam" id="PF13927">
    <property type="entry name" value="Ig_3"/>
    <property type="match status" value="1"/>
</dbReference>
<feature type="signal peptide" evidence="2">
    <location>
        <begin position="1"/>
        <end position="40"/>
    </location>
</feature>
<feature type="compositionally biased region" description="Polar residues" evidence="1">
    <location>
        <begin position="216"/>
        <end position="230"/>
    </location>
</feature>
<keyword evidence="2" id="KW-0732">Signal</keyword>
<dbReference type="SUPFAM" id="SSF48726">
    <property type="entry name" value="Immunoglobulin"/>
    <property type="match status" value="1"/>
</dbReference>
<dbReference type="VEuPathDB" id="VectorBase:HLOH_058260"/>
<dbReference type="InterPro" id="IPR003598">
    <property type="entry name" value="Ig_sub2"/>
</dbReference>
<feature type="compositionally biased region" description="Basic and acidic residues" evidence="1">
    <location>
        <begin position="151"/>
        <end position="168"/>
    </location>
</feature>
<feature type="domain" description="Ig-like" evidence="3">
    <location>
        <begin position="48"/>
        <end position="132"/>
    </location>
</feature>
<proteinExistence type="predicted"/>
<organism evidence="4 5">
    <name type="scientific">Haemaphysalis longicornis</name>
    <name type="common">Bush tick</name>
    <dbReference type="NCBI Taxonomy" id="44386"/>
    <lineage>
        <taxon>Eukaryota</taxon>
        <taxon>Metazoa</taxon>
        <taxon>Ecdysozoa</taxon>
        <taxon>Arthropoda</taxon>
        <taxon>Chelicerata</taxon>
        <taxon>Arachnida</taxon>
        <taxon>Acari</taxon>
        <taxon>Parasitiformes</taxon>
        <taxon>Ixodida</taxon>
        <taxon>Ixodoidea</taxon>
        <taxon>Ixodidae</taxon>
        <taxon>Haemaphysalinae</taxon>
        <taxon>Haemaphysalis</taxon>
    </lineage>
</organism>
<feature type="compositionally biased region" description="Gly residues" evidence="1">
    <location>
        <begin position="320"/>
        <end position="329"/>
    </location>
</feature>
<keyword evidence="5" id="KW-1185">Reference proteome</keyword>
<evidence type="ECO:0000256" key="2">
    <source>
        <dbReference type="SAM" id="SignalP"/>
    </source>
</evidence>
<reference evidence="4 5" key="1">
    <citation type="journal article" date="2020" name="Cell">
        <title>Large-Scale Comparative Analyses of Tick Genomes Elucidate Their Genetic Diversity and Vector Capacities.</title>
        <authorList>
            <consortium name="Tick Genome and Microbiome Consortium (TIGMIC)"/>
            <person name="Jia N."/>
            <person name="Wang J."/>
            <person name="Shi W."/>
            <person name="Du L."/>
            <person name="Sun Y."/>
            <person name="Zhan W."/>
            <person name="Jiang J.F."/>
            <person name="Wang Q."/>
            <person name="Zhang B."/>
            <person name="Ji P."/>
            <person name="Bell-Sakyi L."/>
            <person name="Cui X.M."/>
            <person name="Yuan T.T."/>
            <person name="Jiang B.G."/>
            <person name="Yang W.F."/>
            <person name="Lam T.T."/>
            <person name="Chang Q.C."/>
            <person name="Ding S.J."/>
            <person name="Wang X.J."/>
            <person name="Zhu J.G."/>
            <person name="Ruan X.D."/>
            <person name="Zhao L."/>
            <person name="Wei J.T."/>
            <person name="Ye R.Z."/>
            <person name="Que T.C."/>
            <person name="Du C.H."/>
            <person name="Zhou Y.H."/>
            <person name="Cheng J.X."/>
            <person name="Dai P.F."/>
            <person name="Guo W.B."/>
            <person name="Han X.H."/>
            <person name="Huang E.J."/>
            <person name="Li L.F."/>
            <person name="Wei W."/>
            <person name="Gao Y.C."/>
            <person name="Liu J.Z."/>
            <person name="Shao H.Z."/>
            <person name="Wang X."/>
            <person name="Wang C.C."/>
            <person name="Yang T.C."/>
            <person name="Huo Q.B."/>
            <person name="Li W."/>
            <person name="Chen H.Y."/>
            <person name="Chen S.E."/>
            <person name="Zhou L.G."/>
            <person name="Ni X.B."/>
            <person name="Tian J.H."/>
            <person name="Sheng Y."/>
            <person name="Liu T."/>
            <person name="Pan Y.S."/>
            <person name="Xia L.Y."/>
            <person name="Li J."/>
            <person name="Zhao F."/>
            <person name="Cao W.C."/>
        </authorList>
    </citation>
    <scope>NUCLEOTIDE SEQUENCE [LARGE SCALE GENOMIC DNA]</scope>
    <source>
        <strain evidence="4">HaeL-2018</strain>
    </source>
</reference>